<gene>
    <name evidence="1" type="ORF">D5086_019312</name>
</gene>
<dbReference type="Proteomes" id="UP000309997">
    <property type="component" value="Unassembled WGS sequence"/>
</dbReference>
<accession>A0ACC4BGV5</accession>
<proteinExistence type="predicted"/>
<keyword evidence="2" id="KW-1185">Reference proteome</keyword>
<comment type="caution">
    <text evidence="1">The sequence shown here is derived from an EMBL/GenBank/DDBJ whole genome shotgun (WGS) entry which is preliminary data.</text>
</comment>
<protein>
    <submittedName>
        <fullName evidence="1">Uncharacterized protein</fullName>
    </submittedName>
</protein>
<dbReference type="EMBL" id="RCHU02000010">
    <property type="protein sequence ID" value="KAL3577808.1"/>
    <property type="molecule type" value="Genomic_DNA"/>
</dbReference>
<evidence type="ECO:0000313" key="2">
    <source>
        <dbReference type="Proteomes" id="UP000309997"/>
    </source>
</evidence>
<evidence type="ECO:0000313" key="1">
    <source>
        <dbReference type="EMBL" id="KAL3577808.1"/>
    </source>
</evidence>
<name>A0ACC4BGV5_POPAL</name>
<sequence>MWCDFKRSSGMGLVVMDKVRQYCSLRHLWIQAFCLVGLGLLGDETNTNLFLRNLEPVSLFMLTTPPKKMKQSTWPGRSDGSRFKSLPVKHQFHQSEFKSTSKFWSTSSSSRQIRSSDGDFSKLPFDVLTKIAASFTLPDLQAASLACKSWSEGLRPLREAMLFLKWGKRFKHGRGGVRPNLNKALESFLKGAARGSTLAMVDAGLLYWEIGDKDKAIALYEKAAKLGDRSGQCNLGLAYLQAEPSKRKEAAKWLFQASKSGHVRAQYQFALCLHQGSGVNCNLQEAARWYLKAAEGGYVRAMYNVALCYSVGEGLAQSHRLARKWMKRAADRGHSKAQFEHGLGLFSEGEQLKAVVYLELATRAGETAAAHVKNVILQQLSATSRDRVMNLADNWRALPSSR</sequence>
<reference evidence="1 2" key="1">
    <citation type="journal article" date="2024" name="Plant Biotechnol. J.">
        <title>Genome and CRISPR/Cas9 system of a widespread forest tree (Populus alba) in the world.</title>
        <authorList>
            <person name="Liu Y.J."/>
            <person name="Jiang P.F."/>
            <person name="Han X.M."/>
            <person name="Li X.Y."/>
            <person name="Wang H.M."/>
            <person name="Wang Y.J."/>
            <person name="Wang X.X."/>
            <person name="Zeng Q.Y."/>
        </authorList>
    </citation>
    <scope>NUCLEOTIDE SEQUENCE [LARGE SCALE GENOMIC DNA]</scope>
    <source>
        <strain evidence="2">cv. PAL-ZL1</strain>
    </source>
</reference>
<organism evidence="1 2">
    <name type="scientific">Populus alba</name>
    <name type="common">White poplar</name>
    <dbReference type="NCBI Taxonomy" id="43335"/>
    <lineage>
        <taxon>Eukaryota</taxon>
        <taxon>Viridiplantae</taxon>
        <taxon>Streptophyta</taxon>
        <taxon>Embryophyta</taxon>
        <taxon>Tracheophyta</taxon>
        <taxon>Spermatophyta</taxon>
        <taxon>Magnoliopsida</taxon>
        <taxon>eudicotyledons</taxon>
        <taxon>Gunneridae</taxon>
        <taxon>Pentapetalae</taxon>
        <taxon>rosids</taxon>
        <taxon>fabids</taxon>
        <taxon>Malpighiales</taxon>
        <taxon>Salicaceae</taxon>
        <taxon>Saliceae</taxon>
        <taxon>Populus</taxon>
    </lineage>
</organism>